<keyword evidence="9" id="KW-1185">Reference proteome</keyword>
<name>A0ABV7B1Y8_9GAMM</name>
<keyword evidence="4 6" id="KW-0808">Transferase</keyword>
<feature type="binding site" evidence="6">
    <location>
        <position position="109"/>
    </location>
    <ligand>
        <name>S-adenosyl-L-methionine</name>
        <dbReference type="ChEBI" id="CHEBI:59789"/>
    </ligand>
</feature>
<dbReference type="InterPro" id="IPR023397">
    <property type="entry name" value="SAM-dep_MeTrfase_MraW_recog"/>
</dbReference>
<dbReference type="EMBL" id="JBHRSQ010000006">
    <property type="protein sequence ID" value="MFC2990769.1"/>
    <property type="molecule type" value="Genomic_DNA"/>
</dbReference>
<dbReference type="InterPro" id="IPR002903">
    <property type="entry name" value="RsmH"/>
</dbReference>
<keyword evidence="6" id="KW-0963">Cytoplasm</keyword>
<keyword evidence="3 6" id="KW-0489">Methyltransferase</keyword>
<evidence type="ECO:0000256" key="3">
    <source>
        <dbReference type="ARBA" id="ARBA00022603"/>
    </source>
</evidence>
<dbReference type="Gene3D" id="3.40.50.150">
    <property type="entry name" value="Vaccinia Virus protein VP39"/>
    <property type="match status" value="1"/>
</dbReference>
<protein>
    <recommendedName>
        <fullName evidence="6">Ribosomal RNA small subunit methyltransferase H</fullName>
        <ecNumber evidence="6">2.1.1.199</ecNumber>
    </recommendedName>
    <alternativeName>
        <fullName evidence="6">16S rRNA m(4)C1402 methyltransferase</fullName>
    </alternativeName>
    <alternativeName>
        <fullName evidence="6">rRNA (cytosine-N(4)-)-methyltransferase RsmH</fullName>
    </alternativeName>
</protein>
<dbReference type="GO" id="GO:0032259">
    <property type="term" value="P:methylation"/>
    <property type="evidence" value="ECO:0007669"/>
    <property type="project" value="UniProtKB-KW"/>
</dbReference>
<sequence length="318" mass="35147">MSSSAPDIAPRSFRHASVLLDGAVEALVHDADGVYLDGTFGRGGHSRAILARLSPAGRLLAIDRDPEAIVDAASIDDSRFTIERAEFARLGEIAQKNGVHGRLAGILLDVGVSSPQLDDPERGFSFMRDGPLDMRMDPSQGESAAAFIAKAREAELTRVFKEYGEERYARRLARAIVARRADQPFERTADLAEVVKIAHPAWEKHKHPATRVFQALRIHVNAELEQLDAALEAALEALAPGGHLVVISFHSLEDRRVKRFIRHHVRGDTHLPRGIPITDDQLERRLEALGKAQRAGPQEVDENPRARSAVMRAARKRY</sequence>
<dbReference type="PIRSF" id="PIRSF004486">
    <property type="entry name" value="MraW"/>
    <property type="match status" value="1"/>
</dbReference>
<dbReference type="Pfam" id="PF01795">
    <property type="entry name" value="Methyltransf_5"/>
    <property type="match status" value="1"/>
</dbReference>
<comment type="subcellular location">
    <subcellularLocation>
        <location evidence="6">Cytoplasm</location>
    </subcellularLocation>
</comment>
<evidence type="ECO:0000256" key="2">
    <source>
        <dbReference type="ARBA" id="ARBA00022552"/>
    </source>
</evidence>
<organism evidence="8 9">
    <name type="scientific">Halomonas tibetensis</name>
    <dbReference type="NCBI Taxonomy" id="2259590"/>
    <lineage>
        <taxon>Bacteria</taxon>
        <taxon>Pseudomonadati</taxon>
        <taxon>Pseudomonadota</taxon>
        <taxon>Gammaproteobacteria</taxon>
        <taxon>Oceanospirillales</taxon>
        <taxon>Halomonadaceae</taxon>
        <taxon>Halomonas</taxon>
    </lineage>
</organism>
<feature type="binding site" evidence="6">
    <location>
        <position position="63"/>
    </location>
    <ligand>
        <name>S-adenosyl-L-methionine</name>
        <dbReference type="ChEBI" id="CHEBI:59789"/>
    </ligand>
</feature>
<dbReference type="NCBIfam" id="TIGR00006">
    <property type="entry name" value="16S rRNA (cytosine(1402)-N(4))-methyltransferase RsmH"/>
    <property type="match status" value="1"/>
</dbReference>
<dbReference type="RefSeq" id="WP_379753740.1">
    <property type="nucleotide sequence ID" value="NZ_JBHRSQ010000006.1"/>
</dbReference>
<accession>A0ABV7B1Y8</accession>
<dbReference type="PANTHER" id="PTHR11265:SF0">
    <property type="entry name" value="12S RRNA N4-METHYLCYTIDINE METHYLTRANSFERASE"/>
    <property type="match status" value="1"/>
</dbReference>
<comment type="catalytic activity">
    <reaction evidence="6">
        <text>cytidine(1402) in 16S rRNA + S-adenosyl-L-methionine = N(4)-methylcytidine(1402) in 16S rRNA + S-adenosyl-L-homocysteine + H(+)</text>
        <dbReference type="Rhea" id="RHEA:42928"/>
        <dbReference type="Rhea" id="RHEA-COMP:10286"/>
        <dbReference type="Rhea" id="RHEA-COMP:10287"/>
        <dbReference type="ChEBI" id="CHEBI:15378"/>
        <dbReference type="ChEBI" id="CHEBI:57856"/>
        <dbReference type="ChEBI" id="CHEBI:59789"/>
        <dbReference type="ChEBI" id="CHEBI:74506"/>
        <dbReference type="ChEBI" id="CHEBI:82748"/>
        <dbReference type="EC" id="2.1.1.199"/>
    </reaction>
</comment>
<dbReference type="PANTHER" id="PTHR11265">
    <property type="entry name" value="S-ADENOSYL-METHYLTRANSFERASE MRAW"/>
    <property type="match status" value="1"/>
</dbReference>
<dbReference type="GO" id="GO:0008168">
    <property type="term" value="F:methyltransferase activity"/>
    <property type="evidence" value="ECO:0007669"/>
    <property type="project" value="UniProtKB-KW"/>
</dbReference>
<keyword evidence="5 6" id="KW-0949">S-adenosyl-L-methionine</keyword>
<evidence type="ECO:0000256" key="1">
    <source>
        <dbReference type="ARBA" id="ARBA00010396"/>
    </source>
</evidence>
<reference evidence="9" key="1">
    <citation type="journal article" date="2019" name="Int. J. Syst. Evol. Microbiol.">
        <title>The Global Catalogue of Microorganisms (GCM) 10K type strain sequencing project: providing services to taxonomists for standard genome sequencing and annotation.</title>
        <authorList>
            <consortium name="The Broad Institute Genomics Platform"/>
            <consortium name="The Broad Institute Genome Sequencing Center for Infectious Disease"/>
            <person name="Wu L."/>
            <person name="Ma J."/>
        </authorList>
    </citation>
    <scope>NUCLEOTIDE SEQUENCE [LARGE SCALE GENOMIC DNA]</scope>
    <source>
        <strain evidence="9">KCTC 52660</strain>
    </source>
</reference>
<feature type="binding site" evidence="6">
    <location>
        <position position="87"/>
    </location>
    <ligand>
        <name>S-adenosyl-L-methionine</name>
        <dbReference type="ChEBI" id="CHEBI:59789"/>
    </ligand>
</feature>
<comment type="caution">
    <text evidence="8">The sequence shown here is derived from an EMBL/GenBank/DDBJ whole genome shotgun (WGS) entry which is preliminary data.</text>
</comment>
<gene>
    <name evidence="6 8" type="primary">rsmH</name>
    <name evidence="8" type="ORF">ACFODV_01845</name>
</gene>
<evidence type="ECO:0000256" key="5">
    <source>
        <dbReference type="ARBA" id="ARBA00022691"/>
    </source>
</evidence>
<dbReference type="HAMAP" id="MF_01007">
    <property type="entry name" value="16SrRNA_methyltr_H"/>
    <property type="match status" value="1"/>
</dbReference>
<keyword evidence="2 6" id="KW-0698">rRNA processing</keyword>
<feature type="binding site" evidence="6">
    <location>
        <position position="116"/>
    </location>
    <ligand>
        <name>S-adenosyl-L-methionine</name>
        <dbReference type="ChEBI" id="CHEBI:59789"/>
    </ligand>
</feature>
<comment type="function">
    <text evidence="6">Specifically methylates the N4 position of cytidine in position 1402 (C1402) of 16S rRNA.</text>
</comment>
<proteinExistence type="inferred from homology"/>
<evidence type="ECO:0000256" key="7">
    <source>
        <dbReference type="SAM" id="MobiDB-lite"/>
    </source>
</evidence>
<dbReference type="InterPro" id="IPR029063">
    <property type="entry name" value="SAM-dependent_MTases_sf"/>
</dbReference>
<dbReference type="SUPFAM" id="SSF53335">
    <property type="entry name" value="S-adenosyl-L-methionine-dependent methyltransferases"/>
    <property type="match status" value="1"/>
</dbReference>
<feature type="binding site" evidence="6">
    <location>
        <begin position="43"/>
        <end position="45"/>
    </location>
    <ligand>
        <name>S-adenosyl-L-methionine</name>
        <dbReference type="ChEBI" id="CHEBI:59789"/>
    </ligand>
</feature>
<dbReference type="SUPFAM" id="SSF81799">
    <property type="entry name" value="Putative methyltransferase TM0872, insert domain"/>
    <property type="match status" value="1"/>
</dbReference>
<dbReference type="EC" id="2.1.1.199" evidence="6"/>
<evidence type="ECO:0000313" key="9">
    <source>
        <dbReference type="Proteomes" id="UP001595386"/>
    </source>
</evidence>
<evidence type="ECO:0000256" key="4">
    <source>
        <dbReference type="ARBA" id="ARBA00022679"/>
    </source>
</evidence>
<feature type="region of interest" description="Disordered" evidence="7">
    <location>
        <begin position="291"/>
        <end position="318"/>
    </location>
</feature>
<dbReference type="Proteomes" id="UP001595386">
    <property type="component" value="Unassembled WGS sequence"/>
</dbReference>
<dbReference type="Gene3D" id="1.10.150.170">
    <property type="entry name" value="Putative methyltransferase TM0872, insert domain"/>
    <property type="match status" value="1"/>
</dbReference>
<comment type="similarity">
    <text evidence="1 6">Belongs to the methyltransferase superfamily. RsmH family.</text>
</comment>
<evidence type="ECO:0000313" key="8">
    <source>
        <dbReference type="EMBL" id="MFC2990769.1"/>
    </source>
</evidence>
<evidence type="ECO:0000256" key="6">
    <source>
        <dbReference type="HAMAP-Rule" id="MF_01007"/>
    </source>
</evidence>